<keyword evidence="3" id="KW-1185">Reference proteome</keyword>
<dbReference type="InterPro" id="IPR010730">
    <property type="entry name" value="HET"/>
</dbReference>
<organism evidence="2 3">
    <name type="scientific">Stachybotrys chlorohalonatus (strain IBT 40285)</name>
    <dbReference type="NCBI Taxonomy" id="1283841"/>
    <lineage>
        <taxon>Eukaryota</taxon>
        <taxon>Fungi</taxon>
        <taxon>Dikarya</taxon>
        <taxon>Ascomycota</taxon>
        <taxon>Pezizomycotina</taxon>
        <taxon>Sordariomycetes</taxon>
        <taxon>Hypocreomycetidae</taxon>
        <taxon>Hypocreales</taxon>
        <taxon>Stachybotryaceae</taxon>
        <taxon>Stachybotrys</taxon>
    </lineage>
</organism>
<evidence type="ECO:0000259" key="1">
    <source>
        <dbReference type="Pfam" id="PF06985"/>
    </source>
</evidence>
<accession>A0A084R1S9</accession>
<dbReference type="InterPro" id="IPR052895">
    <property type="entry name" value="HetReg/Transcr_Mod"/>
</dbReference>
<dbReference type="InParanoid" id="A0A084R1S9"/>
<dbReference type="Pfam" id="PF06985">
    <property type="entry name" value="HET"/>
    <property type="match status" value="1"/>
</dbReference>
<dbReference type="AlphaFoldDB" id="A0A084R1S9"/>
<proteinExistence type="predicted"/>
<evidence type="ECO:0000313" key="3">
    <source>
        <dbReference type="Proteomes" id="UP000028524"/>
    </source>
</evidence>
<evidence type="ECO:0000313" key="2">
    <source>
        <dbReference type="EMBL" id="KFA70164.1"/>
    </source>
</evidence>
<feature type="domain" description="Heterokaryon incompatibility" evidence="1">
    <location>
        <begin position="95"/>
        <end position="267"/>
    </location>
</feature>
<protein>
    <recommendedName>
        <fullName evidence="1">Heterokaryon incompatibility domain-containing protein</fullName>
    </recommendedName>
</protein>
<dbReference type="PANTHER" id="PTHR24148">
    <property type="entry name" value="ANKYRIN REPEAT DOMAIN-CONTAINING PROTEIN 39 HOMOLOG-RELATED"/>
    <property type="match status" value="1"/>
</dbReference>
<dbReference type="PANTHER" id="PTHR24148:SF73">
    <property type="entry name" value="HET DOMAIN PROTEIN (AFU_ORTHOLOGUE AFUA_8G01020)"/>
    <property type="match status" value="1"/>
</dbReference>
<sequence length="804" mass="90050">MMDGYVRSFDKVLSPLGHRLVALSATNTQSLLSKASEFTYSHHTDAQVLLDRLRQLNPAVGAQFRLKDDVLSALRLRLITTTARPQASRQDVSSFIIISYCWHYPEWPLAPAAKPVAPGWEVSQAMVDATMALREHAAGGEEADEEGVWLDKVCINQSDDSEKQVHIGAMDIIYRSARRVIILLEDVQLTEAEQAAGLAYAVFYEAMCKKVREENLEDAAKAAFVESYIPEQEDLAPDKAALTRDIRLFVMRMLGARWLQRAWCAHESRVTAHPKQNNPLLLCYSHDGRVLNFEFRCVNYIASYLDKQEELKQELQQLQLQSSEPEIGRGDTTDVPNLRQQISLIERISPDIHIQRSAIHHIYSILASGCLRKEDLISIALNTSNTPLVFTGRLETTEEAAWIFTLVVLASGDLVPLLMNGKRLRLPHPQPQDKGVTVTATGSDRLSWLALPAHTVQFKTSQMLLPDSITVVMGEYIELDLMVFTCLPCKPSQEATDTARQIFKEHHLFDLIQDASKRVRMDIELLTNLAVRMRGDDDILKSSLITWLGHAIDCGLVWTAGFPDRIMQETQQGEWIYGTIGQYADARLSKAAESLFVHLSQKRVTAAAAVVESDSQTNAALVHNLTRFLSCILDPRFTQIAVTGPRRLSWGTDGDDNPVFTPSTSNRSWIAVPAALAHLPLWQSRAWIIEPFDPVNDAPEDPKSYLPYLDADGNGITRIRFPVVSSDGQDRRSGRLPEGTWKLRRQVPIMGSVPLVKAMDSHSQQRVGERVLLLKKQRVYGAEDYDWSAISAVANELTADLYGP</sequence>
<dbReference type="HOGENOM" id="CLU_391349_0_0_1"/>
<dbReference type="STRING" id="1283841.A0A084R1S9"/>
<reference evidence="2 3" key="1">
    <citation type="journal article" date="2014" name="BMC Genomics">
        <title>Comparative genome sequencing reveals chemotype-specific gene clusters in the toxigenic black mold Stachybotrys.</title>
        <authorList>
            <person name="Semeiks J."/>
            <person name="Borek D."/>
            <person name="Otwinowski Z."/>
            <person name="Grishin N.V."/>
        </authorList>
    </citation>
    <scope>NUCLEOTIDE SEQUENCE [LARGE SCALE GENOMIC DNA]</scope>
    <source>
        <strain evidence="2 3">IBT 40285</strain>
    </source>
</reference>
<name>A0A084R1S9_STAC4</name>
<dbReference type="OrthoDB" id="270167at2759"/>
<dbReference type="EMBL" id="KL659301">
    <property type="protein sequence ID" value="KFA70164.1"/>
    <property type="molecule type" value="Genomic_DNA"/>
</dbReference>
<dbReference type="Proteomes" id="UP000028524">
    <property type="component" value="Unassembled WGS sequence"/>
</dbReference>
<gene>
    <name evidence="2" type="ORF">S40285_08170</name>
</gene>